<dbReference type="GO" id="GO:0042121">
    <property type="term" value="P:alginic acid biosynthetic process"/>
    <property type="evidence" value="ECO:0007669"/>
    <property type="project" value="InterPro"/>
</dbReference>
<proteinExistence type="inferred from homology"/>
<feature type="transmembrane region" description="Helical" evidence="8">
    <location>
        <begin position="29"/>
        <end position="53"/>
    </location>
</feature>
<feature type="transmembrane region" description="Helical" evidence="8">
    <location>
        <begin position="132"/>
        <end position="153"/>
    </location>
</feature>
<evidence type="ECO:0000256" key="5">
    <source>
        <dbReference type="ARBA" id="ARBA00022989"/>
    </source>
</evidence>
<evidence type="ECO:0000256" key="7">
    <source>
        <dbReference type="PIRNR" id="PIRNR016636"/>
    </source>
</evidence>
<dbReference type="GO" id="GO:0016746">
    <property type="term" value="F:acyltransferase activity"/>
    <property type="evidence" value="ECO:0007669"/>
    <property type="project" value="UniProtKB-KW"/>
</dbReference>
<dbReference type="GO" id="GO:0005886">
    <property type="term" value="C:plasma membrane"/>
    <property type="evidence" value="ECO:0007669"/>
    <property type="project" value="UniProtKB-SubCell"/>
</dbReference>
<feature type="transmembrane region" description="Helical" evidence="8">
    <location>
        <begin position="466"/>
        <end position="484"/>
    </location>
</feature>
<dbReference type="PANTHER" id="PTHR13285">
    <property type="entry name" value="ACYLTRANSFERASE"/>
    <property type="match status" value="1"/>
</dbReference>
<organism evidence="9 10">
    <name type="scientific">Romeriopsis navalis LEGE 11480</name>
    <dbReference type="NCBI Taxonomy" id="2777977"/>
    <lineage>
        <taxon>Bacteria</taxon>
        <taxon>Bacillati</taxon>
        <taxon>Cyanobacteriota</taxon>
        <taxon>Cyanophyceae</taxon>
        <taxon>Leptolyngbyales</taxon>
        <taxon>Leptolyngbyaceae</taxon>
        <taxon>Romeriopsis</taxon>
        <taxon>Romeriopsis navalis</taxon>
    </lineage>
</organism>
<accession>A0A928Z3D3</accession>
<evidence type="ECO:0000313" key="10">
    <source>
        <dbReference type="Proteomes" id="UP000625316"/>
    </source>
</evidence>
<evidence type="ECO:0000256" key="2">
    <source>
        <dbReference type="ARBA" id="ARBA00010323"/>
    </source>
</evidence>
<dbReference type="PIRSF" id="PIRSF016636">
    <property type="entry name" value="AlgI_DltB"/>
    <property type="match status" value="1"/>
</dbReference>
<feature type="transmembrane region" description="Helical" evidence="8">
    <location>
        <begin position="7"/>
        <end position="23"/>
    </location>
</feature>
<evidence type="ECO:0000313" key="9">
    <source>
        <dbReference type="EMBL" id="MBE9029073.1"/>
    </source>
</evidence>
<evidence type="ECO:0000256" key="6">
    <source>
        <dbReference type="ARBA" id="ARBA00023136"/>
    </source>
</evidence>
<feature type="transmembrane region" description="Helical" evidence="8">
    <location>
        <begin position="439"/>
        <end position="457"/>
    </location>
</feature>
<evidence type="ECO:0000256" key="4">
    <source>
        <dbReference type="ARBA" id="ARBA00022692"/>
    </source>
</evidence>
<dbReference type="InterPro" id="IPR028362">
    <property type="entry name" value="AlgI"/>
</dbReference>
<name>A0A928Z3D3_9CYAN</name>
<keyword evidence="10" id="KW-1185">Reference proteome</keyword>
<keyword evidence="4 8" id="KW-0812">Transmembrane</keyword>
<evidence type="ECO:0000256" key="3">
    <source>
        <dbReference type="ARBA" id="ARBA00022475"/>
    </source>
</evidence>
<keyword evidence="3 7" id="KW-1003">Cell membrane</keyword>
<comment type="similarity">
    <text evidence="2 7">Belongs to the membrane-bound acyltransferase family.</text>
</comment>
<keyword evidence="7" id="KW-0012">Acyltransferase</keyword>
<evidence type="ECO:0000256" key="8">
    <source>
        <dbReference type="SAM" id="Phobius"/>
    </source>
</evidence>
<dbReference type="Pfam" id="PF03062">
    <property type="entry name" value="MBOAT"/>
    <property type="match status" value="1"/>
</dbReference>
<protein>
    <submittedName>
        <fullName evidence="9">MBOAT family protein</fullName>
    </submittedName>
</protein>
<dbReference type="RefSeq" id="WP_264323894.1">
    <property type="nucleotide sequence ID" value="NZ_JADEXQ010000011.1"/>
</dbReference>
<dbReference type="EMBL" id="JADEXQ010000011">
    <property type="protein sequence ID" value="MBE9029073.1"/>
    <property type="molecule type" value="Genomic_DNA"/>
</dbReference>
<feature type="transmembrane region" description="Helical" evidence="8">
    <location>
        <begin position="90"/>
        <end position="112"/>
    </location>
</feature>
<feature type="transmembrane region" description="Helical" evidence="8">
    <location>
        <begin position="344"/>
        <end position="362"/>
    </location>
</feature>
<dbReference type="InterPro" id="IPR004299">
    <property type="entry name" value="MBOAT_fam"/>
</dbReference>
<feature type="transmembrane region" description="Helical" evidence="8">
    <location>
        <begin position="374"/>
        <end position="399"/>
    </location>
</feature>
<dbReference type="PIRSF" id="PIRSF500217">
    <property type="entry name" value="AlgI"/>
    <property type="match status" value="1"/>
</dbReference>
<reference evidence="9" key="1">
    <citation type="submission" date="2020-10" db="EMBL/GenBank/DDBJ databases">
        <authorList>
            <person name="Castelo-Branco R."/>
            <person name="Eusebio N."/>
            <person name="Adriana R."/>
            <person name="Vieira A."/>
            <person name="Brugerolle De Fraissinette N."/>
            <person name="Rezende De Castro R."/>
            <person name="Schneider M.P."/>
            <person name="Vasconcelos V."/>
            <person name="Leao P.N."/>
        </authorList>
    </citation>
    <scope>NUCLEOTIDE SEQUENCE</scope>
    <source>
        <strain evidence="9">LEGE 11480</strain>
    </source>
</reference>
<keyword evidence="5 8" id="KW-1133">Transmembrane helix</keyword>
<dbReference type="PANTHER" id="PTHR13285:SF18">
    <property type="entry name" value="PROTEIN-CYSTEINE N-PALMITOYLTRANSFERASE RASP"/>
    <property type="match status" value="1"/>
</dbReference>
<dbReference type="AlphaFoldDB" id="A0A928Z3D3"/>
<dbReference type="InterPro" id="IPR024194">
    <property type="entry name" value="Ac/AlaTfrase_AlgI/DltB"/>
</dbReference>
<dbReference type="InterPro" id="IPR051085">
    <property type="entry name" value="MB_O-acyltransferase"/>
</dbReference>
<sequence length="496" mass="56361">MDFRSPIYALFLLSVVAVFWCLSQQKLRIWALLLASVIFYASLQIQYVPLLLVATWINFQLGRAIGAPPDWRIEDWNYAQQDWSKRRIKLLWIGIGLNLMLLISFKYMPFLLSSIGGMFNIPLMPGEANWKWLSSLAPFGLSFFCFESIAYLVDVHRGAPAAQSLAKFGAYKLFFPKLISGPITRYHLFAGQFQKLKPPQIDQIAEGLWLIARGAVKKGVFADRIGDYVNLSFDSLARAGTGDVWLTVIAYGFQIYLDFSGYVDLARGSAMLLGFNLPQNFDLPYFTTSLAEFWRRWHMTLGDWLRNYLYFPLGGSRQGLPRTCANLVTVMLLAGLWHGAAWGFVVWGGIHGLGLAIHRLVDTVSQKSIGLMKFWASLPGILLGWICTQLTVFLSWIFFRLPNLSDAGLAFQKLWGVPTDPQFLQKIYVEELKVYPNHIAGMLAILAVAMGTSYLFRRGLKLQLNWFLRLLLVPVCLYAVWIFAPDGAARYIYFDF</sequence>
<comment type="caution">
    <text evidence="9">The sequence shown here is derived from an EMBL/GenBank/DDBJ whole genome shotgun (WGS) entry which is preliminary data.</text>
</comment>
<gene>
    <name evidence="9" type="ORF">IQ266_04770</name>
</gene>
<comment type="subcellular location">
    <subcellularLocation>
        <location evidence="1">Cell membrane</location>
        <topology evidence="1">Multi-pass membrane protein</topology>
    </subcellularLocation>
</comment>
<evidence type="ECO:0000256" key="1">
    <source>
        <dbReference type="ARBA" id="ARBA00004651"/>
    </source>
</evidence>
<keyword evidence="6 7" id="KW-0472">Membrane</keyword>
<keyword evidence="7" id="KW-0808">Transferase</keyword>
<dbReference type="Proteomes" id="UP000625316">
    <property type="component" value="Unassembled WGS sequence"/>
</dbReference>